<feature type="non-terminal residue" evidence="2">
    <location>
        <position position="60"/>
    </location>
</feature>
<evidence type="ECO:0000259" key="1">
    <source>
        <dbReference type="Pfam" id="PF13936"/>
    </source>
</evidence>
<feature type="domain" description="Transposase IS30-like HTH" evidence="1">
    <location>
        <begin position="2"/>
        <end position="43"/>
    </location>
</feature>
<dbReference type="Proteomes" id="UP000295500">
    <property type="component" value="Unassembled WGS sequence"/>
</dbReference>
<dbReference type="EMBL" id="SNXO01000053">
    <property type="protein sequence ID" value="TDP47394.1"/>
    <property type="molecule type" value="Genomic_DNA"/>
</dbReference>
<dbReference type="OrthoDB" id="9776104at2"/>
<dbReference type="AlphaFoldDB" id="A0A4R6PWU1"/>
<organism evidence="2 3">
    <name type="scientific">Aminicella lysinilytica</name>
    <dbReference type="NCBI Taxonomy" id="433323"/>
    <lineage>
        <taxon>Bacteria</taxon>
        <taxon>Bacillati</taxon>
        <taxon>Bacillota</taxon>
        <taxon>Clostridia</taxon>
        <taxon>Peptostreptococcales</taxon>
        <taxon>Anaerovoracaceae</taxon>
        <taxon>Aminicella</taxon>
    </lineage>
</organism>
<evidence type="ECO:0000313" key="2">
    <source>
        <dbReference type="EMBL" id="TDP47394.1"/>
    </source>
</evidence>
<accession>A0A4R6PWU1</accession>
<dbReference type="RefSeq" id="WP_133529269.1">
    <property type="nucleotide sequence ID" value="NZ_SNXO01000053.1"/>
</dbReference>
<gene>
    <name evidence="2" type="ORF">EV211_1537</name>
</gene>
<keyword evidence="3" id="KW-1185">Reference proteome</keyword>
<sequence>MKYKHLTLDDRIEIQHALKDRTSFIKIGVALNRDASTISKEIKAHAHVTKTGTKSRPHNS</sequence>
<comment type="caution">
    <text evidence="2">The sequence shown here is derived from an EMBL/GenBank/DDBJ whole genome shotgun (WGS) entry which is preliminary data.</text>
</comment>
<name>A0A4R6PWU1_9FIRM</name>
<evidence type="ECO:0000313" key="3">
    <source>
        <dbReference type="Proteomes" id="UP000295500"/>
    </source>
</evidence>
<dbReference type="InterPro" id="IPR025246">
    <property type="entry name" value="IS30-like_HTH"/>
</dbReference>
<proteinExistence type="predicted"/>
<dbReference type="Pfam" id="PF13936">
    <property type="entry name" value="HTH_38"/>
    <property type="match status" value="1"/>
</dbReference>
<protein>
    <submittedName>
        <fullName evidence="2">Helix-turn-helix protein</fullName>
    </submittedName>
</protein>
<reference evidence="2 3" key="1">
    <citation type="submission" date="2019-03" db="EMBL/GenBank/DDBJ databases">
        <title>Genomic Encyclopedia of Type Strains, Phase IV (KMG-IV): sequencing the most valuable type-strain genomes for metagenomic binning, comparative biology and taxonomic classification.</title>
        <authorList>
            <person name="Goeker M."/>
        </authorList>
    </citation>
    <scope>NUCLEOTIDE SEQUENCE [LARGE SCALE GENOMIC DNA]</scope>
    <source>
        <strain evidence="2 3">DSM 28287</strain>
    </source>
</reference>